<proteinExistence type="predicted"/>
<organism evidence="1 2">
    <name type="scientific">Phytohabitans maris</name>
    <dbReference type="NCBI Taxonomy" id="3071409"/>
    <lineage>
        <taxon>Bacteria</taxon>
        <taxon>Bacillati</taxon>
        <taxon>Actinomycetota</taxon>
        <taxon>Actinomycetes</taxon>
        <taxon>Micromonosporales</taxon>
        <taxon>Micromonosporaceae</taxon>
    </lineage>
</organism>
<protein>
    <submittedName>
        <fullName evidence="1">Uncharacterized protein</fullName>
    </submittedName>
</protein>
<comment type="caution">
    <text evidence="1">The sequence shown here is derived from an EMBL/GenBank/DDBJ whole genome shotgun (WGS) entry which is preliminary data.</text>
</comment>
<dbReference type="EMBL" id="JAVHUY010000056">
    <property type="protein sequence ID" value="MDQ7910416.1"/>
    <property type="molecule type" value="Genomic_DNA"/>
</dbReference>
<accession>A0ABU0ZUF2</accession>
<dbReference type="RefSeq" id="WP_308717664.1">
    <property type="nucleotide sequence ID" value="NZ_JAVHUY010000056.1"/>
</dbReference>
<evidence type="ECO:0000313" key="2">
    <source>
        <dbReference type="Proteomes" id="UP001230908"/>
    </source>
</evidence>
<keyword evidence="2" id="KW-1185">Reference proteome</keyword>
<reference evidence="1 2" key="1">
    <citation type="submission" date="2023-08" db="EMBL/GenBank/DDBJ databases">
        <title>Phytohabitans sansha sp. nov., isolated from marine sediment.</title>
        <authorList>
            <person name="Zhao Y."/>
            <person name="Yi K."/>
        </authorList>
    </citation>
    <scope>NUCLEOTIDE SEQUENCE [LARGE SCALE GENOMIC DNA]</scope>
    <source>
        <strain evidence="1 2">ZYX-F-186</strain>
    </source>
</reference>
<evidence type="ECO:0000313" key="1">
    <source>
        <dbReference type="EMBL" id="MDQ7910416.1"/>
    </source>
</evidence>
<sequence>MTVDLDRSVLVVDDPAPADPAASWGYWTARTGLLDVAAARSYDRVRVHAGGAGGVVPLGRYRYQVVRRPDPERLVRSIAGGCPGYAFRRGRVESVRTRGDHAEVPAVLCGLNRPWRSRSRVGPARPS</sequence>
<dbReference type="Proteomes" id="UP001230908">
    <property type="component" value="Unassembled WGS sequence"/>
</dbReference>
<name>A0ABU0ZUF2_9ACTN</name>
<gene>
    <name evidence="1" type="ORF">RB614_38575</name>
</gene>